<feature type="compositionally biased region" description="Polar residues" evidence="6">
    <location>
        <begin position="25"/>
        <end position="40"/>
    </location>
</feature>
<keyword evidence="5" id="KW-0175">Coiled coil</keyword>
<feature type="region of interest" description="Disordered" evidence="6">
    <location>
        <begin position="1"/>
        <end position="80"/>
    </location>
</feature>
<dbReference type="InterPro" id="IPR039776">
    <property type="entry name" value="Pds5"/>
</dbReference>
<dbReference type="GO" id="GO:0005634">
    <property type="term" value="C:nucleus"/>
    <property type="evidence" value="ECO:0007669"/>
    <property type="project" value="UniProtKB-SubCell"/>
</dbReference>
<proteinExistence type="predicted"/>
<keyword evidence="8" id="KW-1185">Reference proteome</keyword>
<dbReference type="GO" id="GO:0007064">
    <property type="term" value="P:mitotic sister chromatid cohesion"/>
    <property type="evidence" value="ECO:0007669"/>
    <property type="project" value="InterPro"/>
</dbReference>
<evidence type="ECO:0000313" key="8">
    <source>
        <dbReference type="Proteomes" id="UP000834106"/>
    </source>
</evidence>
<feature type="coiled-coil region" evidence="5">
    <location>
        <begin position="112"/>
        <end position="139"/>
    </location>
</feature>
<name>A0AAD2A448_9LAMI</name>
<evidence type="ECO:0000256" key="5">
    <source>
        <dbReference type="SAM" id="Coils"/>
    </source>
</evidence>
<sequence length="195" mass="22461">MAPNKRSSNGRSPLVNERQKITAFFSKQNPEPNPKSTSCRNPSPNPTTPPSFQTKRKKPLLTVTPNLSSSPSTPDSAKKLYDQDVVDKSIKIYRPLDKSWCEGRVKSFDNILGKHLVQYKDANEELLNLEEERIEWVALPVMKKFRRLRRISVVEDEEDNIKYPESIALEDDDCSEEWTSRKKTGKLKNRVIEES</sequence>
<keyword evidence="4" id="KW-0539">Nucleus</keyword>
<evidence type="ECO:0000256" key="1">
    <source>
        <dbReference type="ARBA" id="ARBA00004123"/>
    </source>
</evidence>
<protein>
    <submittedName>
        <fullName evidence="7">Uncharacterized protein</fullName>
    </submittedName>
</protein>
<dbReference type="Proteomes" id="UP000834106">
    <property type="component" value="Chromosome 18"/>
</dbReference>
<evidence type="ECO:0000256" key="3">
    <source>
        <dbReference type="ARBA" id="ARBA00023204"/>
    </source>
</evidence>
<dbReference type="GO" id="GO:0000785">
    <property type="term" value="C:chromatin"/>
    <property type="evidence" value="ECO:0007669"/>
    <property type="project" value="TreeGrafter"/>
</dbReference>
<dbReference type="EMBL" id="OU503053">
    <property type="protein sequence ID" value="CAI9781067.1"/>
    <property type="molecule type" value="Genomic_DNA"/>
</dbReference>
<dbReference type="GO" id="GO:0006281">
    <property type="term" value="P:DNA repair"/>
    <property type="evidence" value="ECO:0007669"/>
    <property type="project" value="UniProtKB-KW"/>
</dbReference>
<evidence type="ECO:0000313" key="7">
    <source>
        <dbReference type="EMBL" id="CAI9781067.1"/>
    </source>
</evidence>
<dbReference type="AlphaFoldDB" id="A0AAD2A448"/>
<reference evidence="7" key="1">
    <citation type="submission" date="2023-05" db="EMBL/GenBank/DDBJ databases">
        <authorList>
            <person name="Huff M."/>
        </authorList>
    </citation>
    <scope>NUCLEOTIDE SEQUENCE</scope>
</reference>
<organism evidence="7 8">
    <name type="scientific">Fraxinus pennsylvanica</name>
    <dbReference type="NCBI Taxonomy" id="56036"/>
    <lineage>
        <taxon>Eukaryota</taxon>
        <taxon>Viridiplantae</taxon>
        <taxon>Streptophyta</taxon>
        <taxon>Embryophyta</taxon>
        <taxon>Tracheophyta</taxon>
        <taxon>Spermatophyta</taxon>
        <taxon>Magnoliopsida</taxon>
        <taxon>eudicotyledons</taxon>
        <taxon>Gunneridae</taxon>
        <taxon>Pentapetalae</taxon>
        <taxon>asterids</taxon>
        <taxon>lamiids</taxon>
        <taxon>Lamiales</taxon>
        <taxon>Oleaceae</taxon>
        <taxon>Oleeae</taxon>
        <taxon>Fraxinus</taxon>
    </lineage>
</organism>
<keyword evidence="2" id="KW-0227">DNA damage</keyword>
<accession>A0AAD2A448</accession>
<evidence type="ECO:0000256" key="2">
    <source>
        <dbReference type="ARBA" id="ARBA00022763"/>
    </source>
</evidence>
<feature type="compositionally biased region" description="Polar residues" evidence="6">
    <location>
        <begin position="1"/>
        <end position="11"/>
    </location>
</feature>
<evidence type="ECO:0000256" key="6">
    <source>
        <dbReference type="SAM" id="MobiDB-lite"/>
    </source>
</evidence>
<gene>
    <name evidence="7" type="ORF">FPE_LOCUS28497</name>
</gene>
<feature type="compositionally biased region" description="Polar residues" evidence="6">
    <location>
        <begin position="63"/>
        <end position="75"/>
    </location>
</feature>
<evidence type="ECO:0000256" key="4">
    <source>
        <dbReference type="ARBA" id="ARBA00023242"/>
    </source>
</evidence>
<dbReference type="PANTHER" id="PTHR12663">
    <property type="entry name" value="ANDROGEN INDUCED INHIBITOR OF PROLIFERATION AS3 / PDS5-RELATED"/>
    <property type="match status" value="1"/>
</dbReference>
<keyword evidence="3" id="KW-0234">DNA repair</keyword>
<comment type="subcellular location">
    <subcellularLocation>
        <location evidence="1">Nucleus</location>
    </subcellularLocation>
</comment>
<dbReference type="PANTHER" id="PTHR12663:SF0">
    <property type="entry name" value="PRECOCIOUS DISSOCIATION OF SISTERS 5, ISOFORM A"/>
    <property type="match status" value="1"/>
</dbReference>